<dbReference type="Gene3D" id="3.20.20.150">
    <property type="entry name" value="Divalent-metal-dependent TIM barrel enzymes"/>
    <property type="match status" value="1"/>
</dbReference>
<sequence>MKKLINLANFGPTVEKFNNEHEDLENFLINHQIDGVELMLYEEDIKVNKDIVHGLHLRTWSYWMDFWKGNNEGLLHNLITKDNVFDMYNGSDYRSLVDWYKKEFEIAKSLNARYMVMHIADMDIHDIYTGGYRYTDEEIVDASIELINTVFTEDSDTFLLFENMWGPGLRFDKPDLMKKIFENVNYKNKGFLFDLSHFALAKDNIFSLDELKSSIKNTLNNMGDLKNMIYGVHISSCSLENSVDKMRKTFNYKSPILASSLEERYIHNLNTVGTLDAHRPFEDRILKEIIDLISPEFVVYEFLSSSKETLSEWINVQNSFMNSK</sequence>
<evidence type="ECO:0000259" key="1">
    <source>
        <dbReference type="Pfam" id="PF01261"/>
    </source>
</evidence>
<dbReference type="InterPro" id="IPR013022">
    <property type="entry name" value="Xyl_isomerase-like_TIM-brl"/>
</dbReference>
<gene>
    <name evidence="2" type="ORF">J2Z35_002479</name>
</gene>
<dbReference type="Pfam" id="PF01261">
    <property type="entry name" value="AP_endonuc_2"/>
    <property type="match status" value="1"/>
</dbReference>
<dbReference type="SUPFAM" id="SSF51658">
    <property type="entry name" value="Xylose isomerase-like"/>
    <property type="match status" value="1"/>
</dbReference>
<evidence type="ECO:0000313" key="2">
    <source>
        <dbReference type="EMBL" id="MBP2028649.1"/>
    </source>
</evidence>
<feature type="domain" description="Xylose isomerase-like TIM barrel" evidence="1">
    <location>
        <begin position="96"/>
        <end position="235"/>
    </location>
</feature>
<comment type="caution">
    <text evidence="2">The sequence shown here is derived from an EMBL/GenBank/DDBJ whole genome shotgun (WGS) entry which is preliminary data.</text>
</comment>
<organism evidence="2 3">
    <name type="scientific">Acetoanaerobium pronyense</name>
    <dbReference type="NCBI Taxonomy" id="1482736"/>
    <lineage>
        <taxon>Bacteria</taxon>
        <taxon>Bacillati</taxon>
        <taxon>Bacillota</taxon>
        <taxon>Clostridia</taxon>
        <taxon>Peptostreptococcales</taxon>
        <taxon>Filifactoraceae</taxon>
        <taxon>Acetoanaerobium</taxon>
    </lineage>
</organism>
<dbReference type="RefSeq" id="WP_209661710.1">
    <property type="nucleotide sequence ID" value="NZ_JAGGLI010000035.1"/>
</dbReference>
<evidence type="ECO:0000313" key="3">
    <source>
        <dbReference type="Proteomes" id="UP001314903"/>
    </source>
</evidence>
<accession>A0ABS4KLI3</accession>
<dbReference type="InterPro" id="IPR036237">
    <property type="entry name" value="Xyl_isomerase-like_sf"/>
</dbReference>
<name>A0ABS4KLI3_9FIRM</name>
<keyword evidence="3" id="KW-1185">Reference proteome</keyword>
<dbReference type="EMBL" id="JAGGLI010000035">
    <property type="protein sequence ID" value="MBP2028649.1"/>
    <property type="molecule type" value="Genomic_DNA"/>
</dbReference>
<dbReference type="Proteomes" id="UP001314903">
    <property type="component" value="Unassembled WGS sequence"/>
</dbReference>
<protein>
    <recommendedName>
        <fullName evidence="1">Xylose isomerase-like TIM barrel domain-containing protein</fullName>
    </recommendedName>
</protein>
<proteinExistence type="predicted"/>
<reference evidence="2 3" key="1">
    <citation type="submission" date="2021-03" db="EMBL/GenBank/DDBJ databases">
        <title>Genomic Encyclopedia of Type Strains, Phase IV (KMG-IV): sequencing the most valuable type-strain genomes for metagenomic binning, comparative biology and taxonomic classification.</title>
        <authorList>
            <person name="Goeker M."/>
        </authorList>
    </citation>
    <scope>NUCLEOTIDE SEQUENCE [LARGE SCALE GENOMIC DNA]</scope>
    <source>
        <strain evidence="2 3">DSM 27512</strain>
    </source>
</reference>